<dbReference type="KEGG" id="vg:77928344"/>
<name>A0A6G8R489_9CAUD</name>
<keyword evidence="2" id="KW-1185">Reference proteome</keyword>
<dbReference type="GeneID" id="77928344"/>
<organism evidence="1 2">
    <name type="scientific">Streptomyces phage Muntaha</name>
    <dbReference type="NCBI Taxonomy" id="2713269"/>
    <lineage>
        <taxon>Viruses</taxon>
        <taxon>Duplodnaviria</taxon>
        <taxon>Heunggongvirae</taxon>
        <taxon>Uroviricota</taxon>
        <taxon>Caudoviricetes</taxon>
        <taxon>Stanwilliamsviridae</taxon>
        <taxon>Loccivirinae</taxon>
        <taxon>Wakandavirus</taxon>
        <taxon>Wakandavirus muntaha</taxon>
    </lineage>
</organism>
<dbReference type="Proteomes" id="UP000503454">
    <property type="component" value="Segment"/>
</dbReference>
<sequence length="55" mass="6355">MTVVGWAAKAFVKMTMQLPFLPPTQRRQLYEFLMSAPDSVKREAAKTLLDRELNK</sequence>
<evidence type="ECO:0000313" key="1">
    <source>
        <dbReference type="EMBL" id="QIN94768.1"/>
    </source>
</evidence>
<dbReference type="RefSeq" id="YP_010652524.1">
    <property type="nucleotide sequence ID" value="NC_070786.1"/>
</dbReference>
<reference evidence="1 2" key="1">
    <citation type="submission" date="2020-02" db="EMBL/GenBank/DDBJ databases">
        <authorList>
            <person name="Yaqubi I.B."/>
            <person name="Almaguer A.N."/>
            <person name="Torres S.A."/>
            <person name="Nayek S."/>
            <person name="Bhuiyan S."/>
            <person name="Hughes L.E."/>
            <person name="Garlena R.A."/>
            <person name="Russell D.A."/>
            <person name="Pope W.H."/>
            <person name="Jacobs-Sera D."/>
            <person name="Hatfull G.F."/>
        </authorList>
    </citation>
    <scope>NUCLEOTIDE SEQUENCE [LARGE SCALE GENOMIC DNA]</scope>
</reference>
<dbReference type="EMBL" id="MT024872">
    <property type="protein sequence ID" value="QIN94768.1"/>
    <property type="molecule type" value="Genomic_DNA"/>
</dbReference>
<gene>
    <name evidence="1" type="primary">245</name>
    <name evidence="1" type="ORF">SEA_MUNTAHA_245</name>
</gene>
<accession>A0A6G8R489</accession>
<proteinExistence type="predicted"/>
<evidence type="ECO:0000313" key="2">
    <source>
        <dbReference type="Proteomes" id="UP000503454"/>
    </source>
</evidence>
<protein>
    <submittedName>
        <fullName evidence="1">Uncharacterized protein</fullName>
    </submittedName>
</protein>